<dbReference type="RefSeq" id="WP_106004558.1">
    <property type="nucleotide sequence ID" value="NZ_CP136419.1"/>
</dbReference>
<evidence type="ECO:0000256" key="3">
    <source>
        <dbReference type="ARBA" id="ARBA00023002"/>
    </source>
</evidence>
<dbReference type="GO" id="GO:0020037">
    <property type="term" value="F:heme binding"/>
    <property type="evidence" value="ECO:0007669"/>
    <property type="project" value="InterPro"/>
</dbReference>
<dbReference type="Proteomes" id="UP000238415">
    <property type="component" value="Unassembled WGS sequence"/>
</dbReference>
<dbReference type="EMBL" id="PVXM01000006">
    <property type="protein sequence ID" value="PRR75038.1"/>
    <property type="molecule type" value="Genomic_DNA"/>
</dbReference>
<sequence length="236" mass="25949">MGDAIFKQRSGFLGVGIVAKCGVLTPEQLVGLAELARNVDCRYLKLTTRQTLIFVIPEERLDDLRKGIAALDLKIGVFGEIVRNVKACAGNEDLCQRSLSDVFSLGSKIQEQFMNRPTPCDFKISLAGCHRGCTDPLCADYGIIATGSDTYNVYLGGRGGSRKPIHARQIATGINGEGVISLLDFILDRYAALAQPRERICNTIARTGLEAFLPPEDFLQRYRPPEEDDFLKFAGF</sequence>
<evidence type="ECO:0000256" key="2">
    <source>
        <dbReference type="ARBA" id="ARBA00022723"/>
    </source>
</evidence>
<dbReference type="Gene3D" id="3.30.413.10">
    <property type="entry name" value="Sulfite Reductase Hemoprotein, domain 1"/>
    <property type="match status" value="1"/>
</dbReference>
<dbReference type="SUPFAM" id="SSF56014">
    <property type="entry name" value="Nitrite and sulphite reductase 4Fe-4S domain-like"/>
    <property type="match status" value="1"/>
</dbReference>
<comment type="caution">
    <text evidence="8">The sequence shown here is derived from an EMBL/GenBank/DDBJ whole genome shotgun (WGS) entry which is preliminary data.</text>
</comment>
<reference evidence="8 9" key="1">
    <citation type="submission" date="2018-03" db="EMBL/GenBank/DDBJ databases">
        <title>Genome sequence of Moorella humiferrea DSM 23265.</title>
        <authorList>
            <person name="Poehlein A."/>
            <person name="Daniel R."/>
        </authorList>
    </citation>
    <scope>NUCLEOTIDE SEQUENCE [LARGE SCALE GENOMIC DNA]</scope>
    <source>
        <strain evidence="8 9">DSM 23265</strain>
    </source>
</reference>
<evidence type="ECO:0000259" key="6">
    <source>
        <dbReference type="Pfam" id="PF01077"/>
    </source>
</evidence>
<keyword evidence="1" id="KW-0349">Heme</keyword>
<name>A0A2T0AWE0_9FIRM</name>
<dbReference type="InterPro" id="IPR036136">
    <property type="entry name" value="Nit/Sulf_reduc_fer-like_dom_sf"/>
</dbReference>
<gene>
    <name evidence="8" type="primary">nasD_1</name>
    <name evidence="8" type="ORF">MOHU_05450</name>
</gene>
<dbReference type="GO" id="GO:0046872">
    <property type="term" value="F:metal ion binding"/>
    <property type="evidence" value="ECO:0007669"/>
    <property type="project" value="UniProtKB-KW"/>
</dbReference>
<evidence type="ECO:0000256" key="4">
    <source>
        <dbReference type="ARBA" id="ARBA00023004"/>
    </source>
</evidence>
<dbReference type="SUPFAM" id="SSF55124">
    <property type="entry name" value="Nitrite/Sulfite reductase N-terminal domain-like"/>
    <property type="match status" value="1"/>
</dbReference>
<dbReference type="PANTHER" id="PTHR43809:SF1">
    <property type="entry name" value="NITRITE REDUCTASE (NADH) LARGE SUBUNIT"/>
    <property type="match status" value="1"/>
</dbReference>
<keyword evidence="2" id="KW-0479">Metal-binding</keyword>
<evidence type="ECO:0000256" key="5">
    <source>
        <dbReference type="ARBA" id="ARBA00023014"/>
    </source>
</evidence>
<accession>A0A2T0AWE0</accession>
<dbReference type="OrthoDB" id="9800558at2"/>
<organism evidence="8 9">
    <name type="scientific">Neomoorella humiferrea</name>
    <dbReference type="NCBI Taxonomy" id="676965"/>
    <lineage>
        <taxon>Bacteria</taxon>
        <taxon>Bacillati</taxon>
        <taxon>Bacillota</taxon>
        <taxon>Clostridia</taxon>
        <taxon>Neomoorellales</taxon>
        <taxon>Neomoorellaceae</taxon>
        <taxon>Neomoorella</taxon>
    </lineage>
</organism>
<dbReference type="AlphaFoldDB" id="A0A2T0AWE0"/>
<dbReference type="PANTHER" id="PTHR43809">
    <property type="entry name" value="NITRITE REDUCTASE (NADH) LARGE SUBUNIT"/>
    <property type="match status" value="1"/>
</dbReference>
<dbReference type="Pfam" id="PF01077">
    <property type="entry name" value="NIR_SIR"/>
    <property type="match status" value="1"/>
</dbReference>
<dbReference type="InterPro" id="IPR052034">
    <property type="entry name" value="NasD-like"/>
</dbReference>
<dbReference type="GO" id="GO:0051536">
    <property type="term" value="F:iron-sulfur cluster binding"/>
    <property type="evidence" value="ECO:0007669"/>
    <property type="project" value="UniProtKB-KW"/>
</dbReference>
<feature type="domain" description="Nitrite/sulphite reductase 4Fe-4S" evidence="6">
    <location>
        <begin position="81"/>
        <end position="213"/>
    </location>
</feature>
<dbReference type="Pfam" id="PF03460">
    <property type="entry name" value="NIR_SIR_ferr"/>
    <property type="match status" value="1"/>
</dbReference>
<keyword evidence="4" id="KW-0408">Iron</keyword>
<keyword evidence="9" id="KW-1185">Reference proteome</keyword>
<dbReference type="InterPro" id="IPR005117">
    <property type="entry name" value="NiRdtase/SiRdtase_haem-b_fer"/>
</dbReference>
<evidence type="ECO:0000313" key="8">
    <source>
        <dbReference type="EMBL" id="PRR75038.1"/>
    </source>
</evidence>
<keyword evidence="3 8" id="KW-0560">Oxidoreductase</keyword>
<evidence type="ECO:0000256" key="1">
    <source>
        <dbReference type="ARBA" id="ARBA00022617"/>
    </source>
</evidence>
<dbReference type="EC" id="1.7.1.4" evidence="8"/>
<keyword evidence="5" id="KW-0411">Iron-sulfur</keyword>
<evidence type="ECO:0000313" key="9">
    <source>
        <dbReference type="Proteomes" id="UP000238415"/>
    </source>
</evidence>
<dbReference type="InterPro" id="IPR045854">
    <property type="entry name" value="NO2/SO3_Rdtase_4Fe4S_sf"/>
</dbReference>
<evidence type="ECO:0000259" key="7">
    <source>
        <dbReference type="Pfam" id="PF03460"/>
    </source>
</evidence>
<feature type="domain" description="Nitrite/Sulfite reductase ferredoxin-like" evidence="7">
    <location>
        <begin position="7"/>
        <end position="70"/>
    </location>
</feature>
<dbReference type="GO" id="GO:0008942">
    <property type="term" value="F:nitrite reductase [NAD(P)H] activity"/>
    <property type="evidence" value="ECO:0007669"/>
    <property type="project" value="UniProtKB-EC"/>
</dbReference>
<dbReference type="InterPro" id="IPR006067">
    <property type="entry name" value="NO2/SO3_Rdtase_4Fe4S_dom"/>
</dbReference>
<protein>
    <submittedName>
        <fullName evidence="8">Nitrite reductase</fullName>
        <ecNumber evidence="8">1.7.1.4</ecNumber>
    </submittedName>
</protein>
<dbReference type="Gene3D" id="3.90.480.10">
    <property type="entry name" value="Sulfite Reductase Hemoprotein,Domain 2"/>
    <property type="match status" value="1"/>
</dbReference>
<proteinExistence type="predicted"/>